<dbReference type="PATRIC" id="fig|1195763.3.peg.3037"/>
<dbReference type="PANTHER" id="PTHR33840:SF1">
    <property type="entry name" value="TLE1 PHOSPHOLIPASE DOMAIN-CONTAINING PROTEIN"/>
    <property type="match status" value="1"/>
</dbReference>
<dbReference type="AlphaFoldDB" id="A0A0J1JQU3"/>
<name>A0A0J1JQU3_9GAMM</name>
<proteinExistence type="predicted"/>
<keyword evidence="3" id="KW-1185">Reference proteome</keyword>
<sequence>MMVKLYIFNFDGTCNSPEDAVQTVCPQGQIEDDSITNILKFHLLCGGSLAEQGKGWNDSQKCYYYAGIGTYGTRLQQAINAVFSPEGSDVRHILNRAISEWHKSGFDQHRDILLVTGFSRGAALARRFAKLISDQVSQPCIYEAVFDTVASINRPNLRKSDRPCSEVVFENHTLPVNVVKALHLVSLDEKRRAFQPTLMNAEGKVTEVWFPGAHADVGGGYYQDGLSDLALRYALNWIDDLEIGCALGNIQDIDYGALLPHGVDYHIGEDDVIINPNPLGVSHEQMRWWPIAWATLCDRLCCVISNDRVVEGAKPLVHWSVAERIYRDSDYRPESLKGVTHALLHQDGELIPCTGIRAHVELPQQNLSTLEVNESKVVAVFAAEKYNRTGLWLQAGAIYTFAVEGKEVWWDAGIECSAVGWDRAGVTLGLKELAIATVEPFRRVAEANWFELCASIGSEDKEVFRIGRESTFSPRFSGEFCPFANDLERFYGNNRGRIRCKVTRIK</sequence>
<evidence type="ECO:0000313" key="2">
    <source>
        <dbReference type="EMBL" id="KLV04637.1"/>
    </source>
</evidence>
<dbReference type="InterPro" id="IPR018712">
    <property type="entry name" value="Tle1-like_cat"/>
</dbReference>
<gene>
    <name evidence="2" type="ORF">ABT56_14345</name>
</gene>
<organism evidence="2 3">
    <name type="scientific">Photobacterium aquae</name>
    <dbReference type="NCBI Taxonomy" id="1195763"/>
    <lineage>
        <taxon>Bacteria</taxon>
        <taxon>Pseudomonadati</taxon>
        <taxon>Pseudomonadota</taxon>
        <taxon>Gammaproteobacteria</taxon>
        <taxon>Vibrionales</taxon>
        <taxon>Vibrionaceae</taxon>
        <taxon>Photobacterium</taxon>
    </lineage>
</organism>
<feature type="domain" description="T6SS Phospholipase effector Tle1-like catalytic" evidence="1">
    <location>
        <begin position="7"/>
        <end position="134"/>
    </location>
</feature>
<evidence type="ECO:0000259" key="1">
    <source>
        <dbReference type="Pfam" id="PF09994"/>
    </source>
</evidence>
<dbReference type="Pfam" id="PF09994">
    <property type="entry name" value="T6SS_Tle1-like_cat"/>
    <property type="match status" value="2"/>
</dbReference>
<reference evidence="2 3" key="1">
    <citation type="submission" date="2015-05" db="EMBL/GenBank/DDBJ databases">
        <title>Photobacterium galathea sp. nov.</title>
        <authorList>
            <person name="Machado H."/>
            <person name="Gram L."/>
        </authorList>
    </citation>
    <scope>NUCLEOTIDE SEQUENCE [LARGE SCALE GENOMIC DNA]</scope>
    <source>
        <strain evidence="2 3">CGMCC 1.12159</strain>
    </source>
</reference>
<protein>
    <recommendedName>
        <fullName evidence="1">T6SS Phospholipase effector Tle1-like catalytic domain-containing protein</fullName>
    </recommendedName>
</protein>
<dbReference type="Gene3D" id="2.60.120.430">
    <property type="entry name" value="Galactose-binding lectin"/>
    <property type="match status" value="1"/>
</dbReference>
<dbReference type="PANTHER" id="PTHR33840">
    <property type="match status" value="1"/>
</dbReference>
<feature type="domain" description="T6SS Phospholipase effector Tle1-like catalytic" evidence="1">
    <location>
        <begin position="144"/>
        <end position="234"/>
    </location>
</feature>
<dbReference type="OrthoDB" id="4378831at2"/>
<accession>A0A0J1JQU3</accession>
<dbReference type="EMBL" id="LDOT01000021">
    <property type="protein sequence ID" value="KLV04637.1"/>
    <property type="molecule type" value="Genomic_DNA"/>
</dbReference>
<dbReference type="STRING" id="1195763.ABT56_14345"/>
<comment type="caution">
    <text evidence="2">The sequence shown here is derived from an EMBL/GenBank/DDBJ whole genome shotgun (WGS) entry which is preliminary data.</text>
</comment>
<evidence type="ECO:0000313" key="3">
    <source>
        <dbReference type="Proteomes" id="UP000036097"/>
    </source>
</evidence>
<dbReference type="Proteomes" id="UP000036097">
    <property type="component" value="Unassembled WGS sequence"/>
</dbReference>